<dbReference type="InterPro" id="IPR000719">
    <property type="entry name" value="Prot_kinase_dom"/>
</dbReference>
<evidence type="ECO:0000313" key="3">
    <source>
        <dbReference type="EMBL" id="THV01020.1"/>
    </source>
</evidence>
<evidence type="ECO:0000313" key="4">
    <source>
        <dbReference type="Proteomes" id="UP000297245"/>
    </source>
</evidence>
<dbReference type="GO" id="GO:0005524">
    <property type="term" value="F:ATP binding"/>
    <property type="evidence" value="ECO:0007669"/>
    <property type="project" value="InterPro"/>
</dbReference>
<organism evidence="3 4">
    <name type="scientific">Dendrothele bispora (strain CBS 962.96)</name>
    <dbReference type="NCBI Taxonomy" id="1314807"/>
    <lineage>
        <taxon>Eukaryota</taxon>
        <taxon>Fungi</taxon>
        <taxon>Dikarya</taxon>
        <taxon>Basidiomycota</taxon>
        <taxon>Agaricomycotina</taxon>
        <taxon>Agaricomycetes</taxon>
        <taxon>Agaricomycetidae</taxon>
        <taxon>Agaricales</taxon>
        <taxon>Agaricales incertae sedis</taxon>
        <taxon>Dendrothele</taxon>
    </lineage>
</organism>
<dbReference type="InterPro" id="IPR011009">
    <property type="entry name" value="Kinase-like_dom_sf"/>
</dbReference>
<feature type="region of interest" description="Disordered" evidence="1">
    <location>
        <begin position="579"/>
        <end position="613"/>
    </location>
</feature>
<dbReference type="Pfam" id="PF17667">
    <property type="entry name" value="Pkinase_fungal"/>
    <property type="match status" value="2"/>
</dbReference>
<dbReference type="Gene3D" id="1.10.510.10">
    <property type="entry name" value="Transferase(Phosphotransferase) domain 1"/>
    <property type="match status" value="1"/>
</dbReference>
<protein>
    <recommendedName>
        <fullName evidence="2">Protein kinase domain-containing protein</fullName>
    </recommendedName>
</protein>
<feature type="domain" description="Protein kinase" evidence="2">
    <location>
        <begin position="246"/>
        <end position="590"/>
    </location>
</feature>
<reference evidence="3 4" key="1">
    <citation type="journal article" date="2019" name="Nat. Ecol. Evol.">
        <title>Megaphylogeny resolves global patterns of mushroom evolution.</title>
        <authorList>
            <person name="Varga T."/>
            <person name="Krizsan K."/>
            <person name="Foldi C."/>
            <person name="Dima B."/>
            <person name="Sanchez-Garcia M."/>
            <person name="Sanchez-Ramirez S."/>
            <person name="Szollosi G.J."/>
            <person name="Szarkandi J.G."/>
            <person name="Papp V."/>
            <person name="Albert L."/>
            <person name="Andreopoulos W."/>
            <person name="Angelini C."/>
            <person name="Antonin V."/>
            <person name="Barry K.W."/>
            <person name="Bougher N.L."/>
            <person name="Buchanan P."/>
            <person name="Buyck B."/>
            <person name="Bense V."/>
            <person name="Catcheside P."/>
            <person name="Chovatia M."/>
            <person name="Cooper J."/>
            <person name="Damon W."/>
            <person name="Desjardin D."/>
            <person name="Finy P."/>
            <person name="Geml J."/>
            <person name="Haridas S."/>
            <person name="Hughes K."/>
            <person name="Justo A."/>
            <person name="Karasinski D."/>
            <person name="Kautmanova I."/>
            <person name="Kiss B."/>
            <person name="Kocsube S."/>
            <person name="Kotiranta H."/>
            <person name="LaButti K.M."/>
            <person name="Lechner B.E."/>
            <person name="Liimatainen K."/>
            <person name="Lipzen A."/>
            <person name="Lukacs Z."/>
            <person name="Mihaltcheva S."/>
            <person name="Morgado L.N."/>
            <person name="Niskanen T."/>
            <person name="Noordeloos M.E."/>
            <person name="Ohm R.A."/>
            <person name="Ortiz-Santana B."/>
            <person name="Ovrebo C."/>
            <person name="Racz N."/>
            <person name="Riley R."/>
            <person name="Savchenko A."/>
            <person name="Shiryaev A."/>
            <person name="Soop K."/>
            <person name="Spirin V."/>
            <person name="Szebenyi C."/>
            <person name="Tomsovsky M."/>
            <person name="Tulloss R.E."/>
            <person name="Uehling J."/>
            <person name="Grigoriev I.V."/>
            <person name="Vagvolgyi C."/>
            <person name="Papp T."/>
            <person name="Martin F.M."/>
            <person name="Miettinen O."/>
            <person name="Hibbett D.S."/>
            <person name="Nagy L.G."/>
        </authorList>
    </citation>
    <scope>NUCLEOTIDE SEQUENCE [LARGE SCALE GENOMIC DNA]</scope>
    <source>
        <strain evidence="3 4">CBS 962.96</strain>
    </source>
</reference>
<dbReference type="PANTHER" id="PTHR38248:SF2">
    <property type="entry name" value="FUNK1 11"/>
    <property type="match status" value="1"/>
</dbReference>
<dbReference type="AlphaFoldDB" id="A0A4S8MEL3"/>
<evidence type="ECO:0000259" key="2">
    <source>
        <dbReference type="PROSITE" id="PS50011"/>
    </source>
</evidence>
<accession>A0A4S8MEL3</accession>
<gene>
    <name evidence="3" type="ORF">K435DRAFT_963698</name>
</gene>
<keyword evidence="4" id="KW-1185">Reference proteome</keyword>
<dbReference type="OrthoDB" id="5569250at2759"/>
<dbReference type="PANTHER" id="PTHR38248">
    <property type="entry name" value="FUNK1 6"/>
    <property type="match status" value="1"/>
</dbReference>
<dbReference type="EMBL" id="ML179095">
    <property type="protein sequence ID" value="THV01020.1"/>
    <property type="molecule type" value="Genomic_DNA"/>
</dbReference>
<dbReference type="GO" id="GO:0004672">
    <property type="term" value="F:protein kinase activity"/>
    <property type="evidence" value="ECO:0007669"/>
    <property type="project" value="InterPro"/>
</dbReference>
<evidence type="ECO:0000256" key="1">
    <source>
        <dbReference type="SAM" id="MobiDB-lite"/>
    </source>
</evidence>
<feature type="region of interest" description="Disordered" evidence="1">
    <location>
        <begin position="36"/>
        <end position="101"/>
    </location>
</feature>
<dbReference type="PROSITE" id="PS00109">
    <property type="entry name" value="PROTEIN_KINASE_TYR"/>
    <property type="match status" value="1"/>
</dbReference>
<sequence length="613" mass="69174">MSTSTTPTTYLRLVILPHRPLFLRLLAPQARLNESATWPRASSTGGGSSATSVDSDTLGRRAGTKTLKRARGSDDLPSTNKRVKDSGTSSASASDSNETTDDLYDEELETSHEMDLAAIAPSVLREEIQLQTAGYALEFLSSGVLRSHMIGMVVDTNEIQLGYYDHSGILLSQPFSIKTKEVHFLATLYHLRALSGSGRGIVPLSKRSPLDSNNYPSRNFFPVTNIYTGADITLGSRLLVLGDIQYRARSIIGRGTIVIDAAPKSQPRTPLYIVKVSFPSADRASEASMLWLASKTAKRNPDWNWVERHLPGFKFWLDIELVNGQDDFPQERIKAFLDEHCPQFGYEERVLRVLVQDKLYPLTDLRVEAQYAQVFCDVLQAHRWLYDHARILHRDISMHNIMFRKVGDRIFGVLNDLDLSSPLTNRPSATSKHRTGTRPFMAHQLQNPTKKVTLLYRHDLESLFFVMLCLTCRYTLDGHEIRSPPYEDWYTAPDHIVSALKCIIVTDPDPLNPPVSPDFSGFKQILADIKQLLWAAHLAEGNADPEQFDRETADGKFTYEKFLNILKQFDGKELTVRYSRPEPLPGTPFDETTEEENRKTMKATMGRWLDDPA</sequence>
<dbReference type="PROSITE" id="PS50011">
    <property type="entry name" value="PROTEIN_KINASE_DOM"/>
    <property type="match status" value="1"/>
</dbReference>
<dbReference type="Proteomes" id="UP000297245">
    <property type="component" value="Unassembled WGS sequence"/>
</dbReference>
<dbReference type="InterPro" id="IPR040976">
    <property type="entry name" value="Pkinase_fungal"/>
</dbReference>
<dbReference type="InterPro" id="IPR008266">
    <property type="entry name" value="Tyr_kinase_AS"/>
</dbReference>
<name>A0A4S8MEL3_DENBC</name>
<feature type="compositionally biased region" description="Low complexity" evidence="1">
    <location>
        <begin position="86"/>
        <end position="97"/>
    </location>
</feature>
<proteinExistence type="predicted"/>
<dbReference type="SUPFAM" id="SSF56112">
    <property type="entry name" value="Protein kinase-like (PK-like)"/>
    <property type="match status" value="1"/>
</dbReference>